<sequence>MGYLVMDPERAMVLNREGVLGKMGKKLELEGTLGEMLIHLQLVLMGYDWHMLLNR</sequence>
<keyword evidence="1" id="KW-0496">Mitochondrion</keyword>
<geneLocation type="mitochondrion" evidence="1"/>
<evidence type="ECO:0000313" key="1">
    <source>
        <dbReference type="EMBL" id="KUM49768.1"/>
    </source>
</evidence>
<dbReference type="AlphaFoldDB" id="A0A101M2L0"/>
<dbReference type="EMBL" id="LKAM01000002">
    <property type="protein sequence ID" value="KUM49768.1"/>
    <property type="molecule type" value="Genomic_DNA"/>
</dbReference>
<protein>
    <submittedName>
        <fullName evidence="1">Uncharacterized protein</fullName>
    </submittedName>
</protein>
<accession>A0A101M2L0</accession>
<name>A0A101M2L0_PICGL</name>
<organism evidence="1">
    <name type="scientific">Picea glauca</name>
    <name type="common">White spruce</name>
    <name type="synonym">Pinus glauca</name>
    <dbReference type="NCBI Taxonomy" id="3330"/>
    <lineage>
        <taxon>Eukaryota</taxon>
        <taxon>Viridiplantae</taxon>
        <taxon>Streptophyta</taxon>
        <taxon>Embryophyta</taxon>
        <taxon>Tracheophyta</taxon>
        <taxon>Spermatophyta</taxon>
        <taxon>Pinopsida</taxon>
        <taxon>Pinidae</taxon>
        <taxon>Conifers I</taxon>
        <taxon>Pinales</taxon>
        <taxon>Pinaceae</taxon>
        <taxon>Picea</taxon>
    </lineage>
</organism>
<reference evidence="1" key="1">
    <citation type="journal article" date="2015" name="Genome Biol. Evol.">
        <title>Organellar Genomes of White Spruce (Picea glauca): Assembly and Annotation.</title>
        <authorList>
            <person name="Jackman S.D."/>
            <person name="Warren R.L."/>
            <person name="Gibb E.A."/>
            <person name="Vandervalk B.P."/>
            <person name="Mohamadi H."/>
            <person name="Chu J."/>
            <person name="Raymond A."/>
            <person name="Pleasance S."/>
            <person name="Coope R."/>
            <person name="Wildung M.R."/>
            <person name="Ritland C.E."/>
            <person name="Bousquet J."/>
            <person name="Jones S.J."/>
            <person name="Bohlmann J."/>
            <person name="Birol I."/>
        </authorList>
    </citation>
    <scope>NUCLEOTIDE SEQUENCE [LARGE SCALE GENOMIC DNA]</scope>
    <source>
        <tissue evidence="1">Flushing bud</tissue>
    </source>
</reference>
<gene>
    <name evidence="1" type="ORF">ABT39_MTgene2995</name>
</gene>
<proteinExistence type="predicted"/>
<comment type="caution">
    <text evidence="1">The sequence shown here is derived from an EMBL/GenBank/DDBJ whole genome shotgun (WGS) entry which is preliminary data.</text>
</comment>